<evidence type="ECO:0000256" key="2">
    <source>
        <dbReference type="ARBA" id="ARBA00009865"/>
    </source>
</evidence>
<evidence type="ECO:0000259" key="9">
    <source>
        <dbReference type="Pfam" id="PF16369"/>
    </source>
</evidence>
<dbReference type="GO" id="GO:0005975">
    <property type="term" value="P:carbohydrate metabolic process"/>
    <property type="evidence" value="ECO:0007669"/>
    <property type="project" value="InterPro"/>
</dbReference>
<keyword evidence="8" id="KW-0732">Signal</keyword>
<gene>
    <name evidence="10" type="ordered locus">Echvi_0519</name>
</gene>
<evidence type="ECO:0000313" key="10">
    <source>
        <dbReference type="EMBL" id="AGA76803.1"/>
    </source>
</evidence>
<dbReference type="CDD" id="cd08998">
    <property type="entry name" value="GH43_Arb43a-like"/>
    <property type="match status" value="1"/>
</dbReference>
<proteinExistence type="inferred from homology"/>
<dbReference type="Pfam" id="PF16369">
    <property type="entry name" value="GH43_C"/>
    <property type="match status" value="1"/>
</dbReference>
<dbReference type="OrthoDB" id="9801455at2"/>
<comment type="similarity">
    <text evidence="2 7">Belongs to the glycosyl hydrolase 43 family.</text>
</comment>
<dbReference type="SUPFAM" id="SSF75005">
    <property type="entry name" value="Arabinanase/levansucrase/invertase"/>
    <property type="match status" value="1"/>
</dbReference>
<dbReference type="InterPro" id="IPR006710">
    <property type="entry name" value="Glyco_hydro_43"/>
</dbReference>
<accession>L0FUT8</accession>
<dbReference type="Pfam" id="PF04616">
    <property type="entry name" value="Glyco_hydro_43"/>
    <property type="match status" value="1"/>
</dbReference>
<evidence type="ECO:0000256" key="3">
    <source>
        <dbReference type="ARBA" id="ARBA00022801"/>
    </source>
</evidence>
<evidence type="ECO:0000256" key="6">
    <source>
        <dbReference type="PIRSR" id="PIRSR606710-2"/>
    </source>
</evidence>
<dbReference type="HOGENOM" id="CLU_009397_1_2_10"/>
<keyword evidence="11" id="KW-1185">Reference proteome</keyword>
<sequence length="495" mass="55153">MNLPRLYRAVCQLLVLAMGLAACAVDPEAPANTGQPKAEEAFQLTDIMDTYGAISSFGNSAQWGPYNVHDPSIVKVGEWFYSYSTDVAYGHPMLKVGVQIRKSKDLVQWQFVGWAYDGLPPQATGYISAHGGEPFENTWAPYILATDDEFRLYYSLSSGVHKLSAIGLLTSDTPEGPWQQAGLAVTSNTDIPMTNAIDPSVIIDEDGRHWMYYGSAYDGIYVLELDPATGLAKTPDDKGKRVAQRGFTNGIINGNIEGPEVIFNGSTGYYYLFLSYDWLESKYNIRVGRSKSPEGPFLDFHGNDMNREADNGPMIVAPYRFEGHAGWQGTAHNAAFEEDGRFFIAHQGRPVVDRFYMIMHVRELFWTDEGWPVASPQRFANLERTTVTRDALVGSWEQIVLGYQVVPGFAAEQTDPNLQVSYEIRLHADGTIGGESANKWSYDAPWLTLNYGNGIFIDQVIVHNGYDWENHQETLLFTGLNNEGTAIWGKKELAD</sequence>
<dbReference type="AlphaFoldDB" id="L0FUT8"/>
<organism evidence="10 11">
    <name type="scientific">Echinicola vietnamensis (strain DSM 17526 / LMG 23754 / KMM 6221)</name>
    <dbReference type="NCBI Taxonomy" id="926556"/>
    <lineage>
        <taxon>Bacteria</taxon>
        <taxon>Pseudomonadati</taxon>
        <taxon>Bacteroidota</taxon>
        <taxon>Cytophagia</taxon>
        <taxon>Cytophagales</taxon>
        <taxon>Cyclobacteriaceae</taxon>
        <taxon>Echinicola</taxon>
    </lineage>
</organism>
<dbReference type="PATRIC" id="fig|926556.3.peg.520"/>
<keyword evidence="4 7" id="KW-0326">Glycosidase</keyword>
<dbReference type="InterPro" id="IPR050727">
    <property type="entry name" value="GH43_arabinanases"/>
</dbReference>
<dbReference type="PROSITE" id="PS51257">
    <property type="entry name" value="PROKAR_LIPOPROTEIN"/>
    <property type="match status" value="1"/>
</dbReference>
<evidence type="ECO:0000256" key="1">
    <source>
        <dbReference type="ARBA" id="ARBA00004834"/>
    </source>
</evidence>
<dbReference type="EMBL" id="CP003346">
    <property type="protein sequence ID" value="AGA76803.1"/>
    <property type="molecule type" value="Genomic_DNA"/>
</dbReference>
<feature type="site" description="Important for catalytic activity, responsible for pKa modulation of the active site Glu and correct orientation of both the proton donor and substrate" evidence="6">
    <location>
        <position position="198"/>
    </location>
</feature>
<dbReference type="STRING" id="926556.Echvi_0519"/>
<feature type="active site" description="Proton donor" evidence="5">
    <location>
        <position position="257"/>
    </location>
</feature>
<reference evidence="11" key="1">
    <citation type="submission" date="2012-02" db="EMBL/GenBank/DDBJ databases">
        <title>The complete genome of Echinicola vietnamensis DSM 17526.</title>
        <authorList>
            <person name="Lucas S."/>
            <person name="Copeland A."/>
            <person name="Lapidus A."/>
            <person name="Glavina del Rio T."/>
            <person name="Dalin E."/>
            <person name="Tice H."/>
            <person name="Bruce D."/>
            <person name="Goodwin L."/>
            <person name="Pitluck S."/>
            <person name="Peters L."/>
            <person name="Ovchinnikova G."/>
            <person name="Teshima H."/>
            <person name="Kyrpides N."/>
            <person name="Mavromatis K."/>
            <person name="Ivanova N."/>
            <person name="Brettin T."/>
            <person name="Detter J.C."/>
            <person name="Han C."/>
            <person name="Larimer F."/>
            <person name="Land M."/>
            <person name="Hauser L."/>
            <person name="Markowitz V."/>
            <person name="Cheng J.-F."/>
            <person name="Hugenholtz P."/>
            <person name="Woyke T."/>
            <person name="Wu D."/>
            <person name="Brambilla E."/>
            <person name="Klenk H.-P."/>
            <person name="Eisen J.A."/>
        </authorList>
    </citation>
    <scope>NUCLEOTIDE SEQUENCE [LARGE SCALE GENOMIC DNA]</scope>
    <source>
        <strain evidence="11">DSM 17526 / LMG 23754 / KMM 6221</strain>
    </source>
</reference>
<dbReference type="GO" id="GO:0004553">
    <property type="term" value="F:hydrolase activity, hydrolyzing O-glycosyl compounds"/>
    <property type="evidence" value="ECO:0007669"/>
    <property type="project" value="InterPro"/>
</dbReference>
<feature type="chain" id="PRO_5003941944" evidence="8">
    <location>
        <begin position="25"/>
        <end position="495"/>
    </location>
</feature>
<evidence type="ECO:0000313" key="11">
    <source>
        <dbReference type="Proteomes" id="UP000010796"/>
    </source>
</evidence>
<keyword evidence="3 7" id="KW-0378">Hydrolase</keyword>
<dbReference type="InterPro" id="IPR023296">
    <property type="entry name" value="Glyco_hydro_beta-prop_sf"/>
</dbReference>
<evidence type="ECO:0000256" key="4">
    <source>
        <dbReference type="ARBA" id="ARBA00023295"/>
    </source>
</evidence>
<dbReference type="KEGG" id="evi:Echvi_0519"/>
<comment type="pathway">
    <text evidence="1">Glycan metabolism; L-arabinan degradation.</text>
</comment>
<dbReference type="InterPro" id="IPR032291">
    <property type="entry name" value="Abn2_C"/>
</dbReference>
<feature type="domain" description="Extracellular endo-alpha-(1-&gt;5)-L-arabinanase C-terminal" evidence="9">
    <location>
        <begin position="376"/>
        <end position="489"/>
    </location>
</feature>
<evidence type="ECO:0000256" key="8">
    <source>
        <dbReference type="SAM" id="SignalP"/>
    </source>
</evidence>
<evidence type="ECO:0000256" key="5">
    <source>
        <dbReference type="PIRSR" id="PIRSR606710-1"/>
    </source>
</evidence>
<dbReference type="PANTHER" id="PTHR43301">
    <property type="entry name" value="ARABINAN ENDO-1,5-ALPHA-L-ARABINOSIDASE"/>
    <property type="match status" value="1"/>
</dbReference>
<dbReference type="Proteomes" id="UP000010796">
    <property type="component" value="Chromosome"/>
</dbReference>
<dbReference type="PANTHER" id="PTHR43301:SF3">
    <property type="entry name" value="ARABINAN ENDO-1,5-ALPHA-L-ARABINOSIDASE A-RELATED"/>
    <property type="match status" value="1"/>
</dbReference>
<feature type="active site" description="Proton acceptor" evidence="5">
    <location>
        <position position="70"/>
    </location>
</feature>
<feature type="signal peptide" evidence="8">
    <location>
        <begin position="1"/>
        <end position="24"/>
    </location>
</feature>
<protein>
    <submittedName>
        <fullName evidence="10">Beta-xylosidase</fullName>
    </submittedName>
</protein>
<dbReference type="Gene3D" id="2.115.10.20">
    <property type="entry name" value="Glycosyl hydrolase domain, family 43"/>
    <property type="match status" value="1"/>
</dbReference>
<dbReference type="Gene3D" id="2.40.128.10">
    <property type="match status" value="1"/>
</dbReference>
<name>L0FUT8_ECHVK</name>
<dbReference type="eggNOG" id="COG3507">
    <property type="taxonomic scope" value="Bacteria"/>
</dbReference>
<evidence type="ECO:0000256" key="7">
    <source>
        <dbReference type="RuleBase" id="RU361187"/>
    </source>
</evidence>